<dbReference type="Gene3D" id="3.40.50.720">
    <property type="entry name" value="NAD(P)-binding Rossmann-like Domain"/>
    <property type="match status" value="1"/>
</dbReference>
<evidence type="ECO:0008006" key="3">
    <source>
        <dbReference type="Google" id="ProtNLM"/>
    </source>
</evidence>
<dbReference type="AlphaFoldDB" id="A0A1Q5UHR7"/>
<evidence type="ECO:0000313" key="2">
    <source>
        <dbReference type="Proteomes" id="UP000186955"/>
    </source>
</evidence>
<dbReference type="PANTHER" id="PTHR14097:SF9">
    <property type="entry name" value="EPIMERASE, PUTATIVE (AFU_ORTHOLOGUE AFUA_8G07320)-RELATED"/>
    <property type="match status" value="1"/>
</dbReference>
<dbReference type="Proteomes" id="UP000186955">
    <property type="component" value="Unassembled WGS sequence"/>
</dbReference>
<proteinExistence type="predicted"/>
<comment type="caution">
    <text evidence="1">The sequence shown here is derived from an EMBL/GenBank/DDBJ whole genome shotgun (WGS) entry which is preliminary data.</text>
</comment>
<organism evidence="1 2">
    <name type="scientific">Penicillium subrubescens</name>
    <dbReference type="NCBI Taxonomy" id="1316194"/>
    <lineage>
        <taxon>Eukaryota</taxon>
        <taxon>Fungi</taxon>
        <taxon>Dikarya</taxon>
        <taxon>Ascomycota</taxon>
        <taxon>Pezizomycotina</taxon>
        <taxon>Eurotiomycetes</taxon>
        <taxon>Eurotiomycetidae</taxon>
        <taxon>Eurotiales</taxon>
        <taxon>Aspergillaceae</taxon>
        <taxon>Penicillium</taxon>
    </lineage>
</organism>
<dbReference type="EMBL" id="MNBE01000253">
    <property type="protein sequence ID" value="OKP12004.1"/>
    <property type="molecule type" value="Genomic_DNA"/>
</dbReference>
<keyword evidence="2" id="KW-1185">Reference proteome</keyword>
<sequence>MKVLLTGATGTIGGGALRACLAHPQITKVVAFVRRALPEDISSNSKLETAIVEDFSTWSDDLLDQHMDAAAMIWGLGSLSPTHNVDVEYPLAFQEAFIKRRSQQQTPANFRYVHVSGKFVEQDPERKLYFLDAQRKTKVSKGLHDTRAIALADQTDPWWKLIIVRPGGVLPDGFAAGMLVAAMGRNWAINVGTLGAYLAYVAVGGDVDGTIVLNGSIVMKGRELLKGF</sequence>
<gene>
    <name evidence="1" type="ORF">PENSUB_2467</name>
</gene>
<dbReference type="InterPro" id="IPR036291">
    <property type="entry name" value="NAD(P)-bd_dom_sf"/>
</dbReference>
<name>A0A1Q5UHR7_9EURO</name>
<protein>
    <recommendedName>
        <fullName evidence="3">NAD(P)-binding domain-containing protein</fullName>
    </recommendedName>
</protein>
<evidence type="ECO:0000313" key="1">
    <source>
        <dbReference type="EMBL" id="OKP12004.1"/>
    </source>
</evidence>
<reference evidence="1 2" key="1">
    <citation type="submission" date="2016-10" db="EMBL/GenBank/DDBJ databases">
        <title>Genome sequence of the ascomycete fungus Penicillium subrubescens.</title>
        <authorList>
            <person name="De Vries R.P."/>
            <person name="Peng M."/>
            <person name="Dilokpimol A."/>
            <person name="Hilden K."/>
            <person name="Makela M.R."/>
            <person name="Grigoriev I."/>
            <person name="Riley R."/>
            <person name="Granchi Z."/>
        </authorList>
    </citation>
    <scope>NUCLEOTIDE SEQUENCE [LARGE SCALE GENOMIC DNA]</scope>
    <source>
        <strain evidence="1 2">CBS 132785</strain>
    </source>
</reference>
<accession>A0A1Q5UHR7</accession>
<dbReference type="SUPFAM" id="SSF51735">
    <property type="entry name" value="NAD(P)-binding Rossmann-fold domains"/>
    <property type="match status" value="1"/>
</dbReference>
<dbReference type="PANTHER" id="PTHR14097">
    <property type="entry name" value="OXIDOREDUCTASE HTATIP2"/>
    <property type="match status" value="1"/>
</dbReference>